<evidence type="ECO:0008006" key="4">
    <source>
        <dbReference type="Google" id="ProtNLM"/>
    </source>
</evidence>
<dbReference type="AlphaFoldDB" id="A0AB34JVJ2"/>
<evidence type="ECO:0000313" key="3">
    <source>
        <dbReference type="Proteomes" id="UP001515480"/>
    </source>
</evidence>
<accession>A0AB34JVJ2</accession>
<comment type="caution">
    <text evidence="2">The sequence shown here is derived from an EMBL/GenBank/DDBJ whole genome shotgun (WGS) entry which is preliminary data.</text>
</comment>
<name>A0AB34JVJ2_PRYPA</name>
<dbReference type="EMBL" id="JBGBPQ010000004">
    <property type="protein sequence ID" value="KAL1525724.1"/>
    <property type="molecule type" value="Genomic_DNA"/>
</dbReference>
<feature type="signal peptide" evidence="1">
    <location>
        <begin position="1"/>
        <end position="15"/>
    </location>
</feature>
<keyword evidence="3" id="KW-1185">Reference proteome</keyword>
<organism evidence="2 3">
    <name type="scientific">Prymnesium parvum</name>
    <name type="common">Toxic golden alga</name>
    <dbReference type="NCBI Taxonomy" id="97485"/>
    <lineage>
        <taxon>Eukaryota</taxon>
        <taxon>Haptista</taxon>
        <taxon>Haptophyta</taxon>
        <taxon>Prymnesiophyceae</taxon>
        <taxon>Prymnesiales</taxon>
        <taxon>Prymnesiaceae</taxon>
        <taxon>Prymnesium</taxon>
    </lineage>
</organism>
<reference evidence="2 3" key="1">
    <citation type="journal article" date="2024" name="Science">
        <title>Giant polyketide synthase enzymes in the biosynthesis of giant marine polyether toxins.</title>
        <authorList>
            <person name="Fallon T.R."/>
            <person name="Shende V.V."/>
            <person name="Wierzbicki I.H."/>
            <person name="Pendleton A.L."/>
            <person name="Watervoot N.F."/>
            <person name="Auber R.P."/>
            <person name="Gonzalez D.J."/>
            <person name="Wisecaver J.H."/>
            <person name="Moore B.S."/>
        </authorList>
    </citation>
    <scope>NUCLEOTIDE SEQUENCE [LARGE SCALE GENOMIC DNA]</scope>
    <source>
        <strain evidence="2 3">12B1</strain>
    </source>
</reference>
<evidence type="ECO:0000256" key="1">
    <source>
        <dbReference type="SAM" id="SignalP"/>
    </source>
</evidence>
<gene>
    <name evidence="2" type="ORF">AB1Y20_020568</name>
</gene>
<feature type="chain" id="PRO_5044303736" description="Transmembrane protein" evidence="1">
    <location>
        <begin position="16"/>
        <end position="186"/>
    </location>
</feature>
<proteinExistence type="predicted"/>
<keyword evidence="1" id="KW-0732">Signal</keyword>
<evidence type="ECO:0000313" key="2">
    <source>
        <dbReference type="EMBL" id="KAL1525724.1"/>
    </source>
</evidence>
<protein>
    <recommendedName>
        <fullName evidence="4">Transmembrane protein</fullName>
    </recommendedName>
</protein>
<sequence length="186" mass="19797">MALLLVLALSGRVRSPPVWRSALQHSATHLEERTNAWVPPHRRAPLSALKCSTTDEAPNLRSTALASLPILGCLAAGAPWFAVVYTPLIFLSRQVGAPTAAAACASSLLYSSGAALLGLSSPQFELPMFVASLCALAAQLSFSAPDQPAGTDFTEEQLQDDDFTSFDFRLKERIARRTGQTPKSGS</sequence>
<dbReference type="Proteomes" id="UP001515480">
    <property type="component" value="Unassembled WGS sequence"/>
</dbReference>